<dbReference type="GO" id="GO:0005794">
    <property type="term" value="C:Golgi apparatus"/>
    <property type="evidence" value="ECO:0007669"/>
    <property type="project" value="TreeGrafter"/>
</dbReference>
<dbReference type="GO" id="GO:0006688">
    <property type="term" value="P:glycosphingolipid biosynthetic process"/>
    <property type="evidence" value="ECO:0007669"/>
    <property type="project" value="TreeGrafter"/>
</dbReference>
<organism evidence="14 15">
    <name type="scientific">Schistosoma margrebowiei</name>
    <dbReference type="NCBI Taxonomy" id="48269"/>
    <lineage>
        <taxon>Eukaryota</taxon>
        <taxon>Metazoa</taxon>
        <taxon>Spiralia</taxon>
        <taxon>Lophotrochozoa</taxon>
        <taxon>Platyhelminthes</taxon>
        <taxon>Trematoda</taxon>
        <taxon>Digenea</taxon>
        <taxon>Strigeidida</taxon>
        <taxon>Schistosomatoidea</taxon>
        <taxon>Schistosomatidae</taxon>
        <taxon>Schistosoma</taxon>
    </lineage>
</organism>
<feature type="domain" description="Galactosyltransferase N-terminal" evidence="13">
    <location>
        <begin position="393"/>
        <end position="489"/>
    </location>
</feature>
<keyword evidence="10" id="KW-0325">Glycoprotein</keyword>
<evidence type="ECO:0000256" key="9">
    <source>
        <dbReference type="ARBA" id="ARBA00023136"/>
    </source>
</evidence>
<sequence length="608" mass="69284">MKSPLRIYYAILKAFGLTLCIIFILQIYFMRTTVKYVILRNHTEEAIIVPNMAHIDCKRTCRTICKNIDSIPSSKVSALKPIGKMPFNGEFNKEVNPINDTFYSHDLGGGWMFKEETTNCSSVPQSGAAIIIVCRDRWIQLNITLSALIPVLQRQHLCYQIFVIEQQGTGILNKAQLMNIGFIEARKRFDFDCVIFHDADLIPLDDRIPHGCDEETMESVVHLSVGVSSWNYVLPYKSLIGGVLKISTSHFIQVNGYSNSYWGWGGEDDDLERRLKASNIMYKHIENSIAFGLTLCIIFILQIYFMRTTVKYVILRNHTEEAIIVPNMAHIDCKRTCRTICKNIDSIPSSKVSALKPIGKMPFNGEFNKEVNPINDTFYSHDLGGGWMFKEETTNCSSVPQSGTAIIIVCRDRWIQLNITLSALIPVLQRQHLCYQIFVIEQQGTGILNKAQLMNIGFIEARKRFDFDCVIFHDADLIPLDDRIPHGCDEETMESVVHLSVGVSSWNYVLPYKSLIGGVLKISTSHFIQVNGYSNVYWGWGGEDDDLERRLKASNIMYKHIKNSIGRYLAQPHPKQRNNLKLQLTIENKSQNSIGQYNTQNQLVQCLN</sequence>
<dbReference type="GO" id="GO:0033842">
    <property type="term" value="F:N-acetyl-beta-glucosaminyl-derivative 4-beta-N-acetylgalactosaminyltransferase activity"/>
    <property type="evidence" value="ECO:0007669"/>
    <property type="project" value="TreeGrafter"/>
</dbReference>
<dbReference type="WBParaSite" id="SMRG1_78790.1">
    <property type="protein sequence ID" value="SMRG1_78790.1"/>
    <property type="gene ID" value="SMRG1_78790"/>
</dbReference>
<evidence type="ECO:0000256" key="6">
    <source>
        <dbReference type="ARBA" id="ARBA00022692"/>
    </source>
</evidence>
<evidence type="ECO:0008006" key="16">
    <source>
        <dbReference type="Google" id="ProtNLM"/>
    </source>
</evidence>
<dbReference type="PRINTS" id="PR02050">
    <property type="entry name" value="B14GALTRFASE"/>
</dbReference>
<evidence type="ECO:0000259" key="13">
    <source>
        <dbReference type="Pfam" id="PF13733"/>
    </source>
</evidence>
<proteinExistence type="inferred from homology"/>
<evidence type="ECO:0000256" key="11">
    <source>
        <dbReference type="SAM" id="Phobius"/>
    </source>
</evidence>
<dbReference type="AlphaFoldDB" id="A0AA85AE28"/>
<dbReference type="Pfam" id="PF02709">
    <property type="entry name" value="Glyco_transf_7C"/>
    <property type="match status" value="2"/>
</dbReference>
<evidence type="ECO:0000256" key="2">
    <source>
        <dbReference type="ARBA" id="ARBA00004922"/>
    </source>
</evidence>
<dbReference type="GO" id="GO:0008378">
    <property type="term" value="F:galactosyltransferase activity"/>
    <property type="evidence" value="ECO:0007669"/>
    <property type="project" value="TreeGrafter"/>
</dbReference>
<evidence type="ECO:0000256" key="3">
    <source>
        <dbReference type="ARBA" id="ARBA00005735"/>
    </source>
</evidence>
<keyword evidence="4" id="KW-0328">Glycosyltransferase</keyword>
<dbReference type="InterPro" id="IPR027995">
    <property type="entry name" value="Galactosyl_T_N"/>
</dbReference>
<keyword evidence="5" id="KW-0808">Transferase</keyword>
<evidence type="ECO:0000313" key="15">
    <source>
        <dbReference type="WBParaSite" id="SMRG1_78790.1"/>
    </source>
</evidence>
<keyword evidence="6 11" id="KW-0812">Transmembrane</keyword>
<evidence type="ECO:0000256" key="8">
    <source>
        <dbReference type="ARBA" id="ARBA00022989"/>
    </source>
</evidence>
<feature type="transmembrane region" description="Helical" evidence="11">
    <location>
        <begin position="7"/>
        <end position="29"/>
    </location>
</feature>
<dbReference type="SUPFAM" id="SSF53448">
    <property type="entry name" value="Nucleotide-diphospho-sugar transferases"/>
    <property type="match status" value="2"/>
</dbReference>
<dbReference type="InterPro" id="IPR027791">
    <property type="entry name" value="Galactosyl_T_C"/>
</dbReference>
<name>A0AA85AE28_9TREM</name>
<evidence type="ECO:0000256" key="7">
    <source>
        <dbReference type="ARBA" id="ARBA00022968"/>
    </source>
</evidence>
<dbReference type="GO" id="GO:0016020">
    <property type="term" value="C:membrane"/>
    <property type="evidence" value="ECO:0007669"/>
    <property type="project" value="UniProtKB-SubCell"/>
</dbReference>
<protein>
    <recommendedName>
        <fullName evidence="16">Galactosyltransferase C-terminal domain-containing protein</fullName>
    </recommendedName>
</protein>
<feature type="domain" description="Galactosyltransferase N-terminal" evidence="13">
    <location>
        <begin position="117"/>
        <end position="213"/>
    </location>
</feature>
<evidence type="ECO:0000256" key="10">
    <source>
        <dbReference type="ARBA" id="ARBA00023180"/>
    </source>
</evidence>
<dbReference type="PANTHER" id="PTHR19300:SF57">
    <property type="entry name" value="BETA-1,4-N-ACETYLGALACTOSAMINYLTRANSFERASE"/>
    <property type="match status" value="1"/>
</dbReference>
<dbReference type="Proteomes" id="UP000050790">
    <property type="component" value="Unassembled WGS sequence"/>
</dbReference>
<keyword evidence="9 11" id="KW-0472">Membrane</keyword>
<dbReference type="InterPro" id="IPR003859">
    <property type="entry name" value="Galactosyl_T"/>
</dbReference>
<dbReference type="GO" id="GO:0005975">
    <property type="term" value="P:carbohydrate metabolic process"/>
    <property type="evidence" value="ECO:0007669"/>
    <property type="project" value="InterPro"/>
</dbReference>
<keyword evidence="8 11" id="KW-1133">Transmembrane helix</keyword>
<evidence type="ECO:0000259" key="12">
    <source>
        <dbReference type="Pfam" id="PF02709"/>
    </source>
</evidence>
<feature type="domain" description="Galactosyltransferase C-terminal" evidence="12">
    <location>
        <begin position="498"/>
        <end position="573"/>
    </location>
</feature>
<evidence type="ECO:0000256" key="5">
    <source>
        <dbReference type="ARBA" id="ARBA00022679"/>
    </source>
</evidence>
<evidence type="ECO:0000256" key="4">
    <source>
        <dbReference type="ARBA" id="ARBA00022676"/>
    </source>
</evidence>
<accession>A0AA85AE28</accession>
<comment type="pathway">
    <text evidence="2">Protein modification; protein glycosylation.</text>
</comment>
<evidence type="ECO:0000313" key="14">
    <source>
        <dbReference type="Proteomes" id="UP000050790"/>
    </source>
</evidence>
<dbReference type="Gene3D" id="3.90.550.10">
    <property type="entry name" value="Spore Coat Polysaccharide Biosynthesis Protein SpsA, Chain A"/>
    <property type="match status" value="2"/>
</dbReference>
<dbReference type="Pfam" id="PF13733">
    <property type="entry name" value="Glyco_transf_7N"/>
    <property type="match status" value="2"/>
</dbReference>
<reference evidence="15" key="1">
    <citation type="submission" date="2023-11" db="UniProtKB">
        <authorList>
            <consortium name="WormBaseParasite"/>
        </authorList>
    </citation>
    <scope>IDENTIFICATION</scope>
</reference>
<dbReference type="PANTHER" id="PTHR19300">
    <property type="entry name" value="BETA-1,4-GALACTOSYLTRANSFERASE"/>
    <property type="match status" value="1"/>
</dbReference>
<feature type="transmembrane region" description="Helical" evidence="11">
    <location>
        <begin position="288"/>
        <end position="306"/>
    </location>
</feature>
<keyword evidence="7" id="KW-0735">Signal-anchor</keyword>
<feature type="domain" description="Galactosyltransferase C-terminal" evidence="12">
    <location>
        <begin position="222"/>
        <end position="287"/>
    </location>
</feature>
<dbReference type="InterPro" id="IPR029044">
    <property type="entry name" value="Nucleotide-diphossugar_trans"/>
</dbReference>
<comment type="similarity">
    <text evidence="3">Belongs to the glycosyltransferase 7 family.</text>
</comment>
<comment type="subcellular location">
    <subcellularLocation>
        <location evidence="1">Membrane</location>
        <topology evidence="1">Single-pass type II membrane protein</topology>
    </subcellularLocation>
</comment>
<evidence type="ECO:0000256" key="1">
    <source>
        <dbReference type="ARBA" id="ARBA00004606"/>
    </source>
</evidence>